<protein>
    <recommendedName>
        <fullName evidence="3">DUF5667 domain-containing protein</fullName>
    </recommendedName>
</protein>
<evidence type="ECO:0000259" key="3">
    <source>
        <dbReference type="Pfam" id="PF18915"/>
    </source>
</evidence>
<sequence>MRRNMRTRSQLPKRLTGGALAILLAVGLGSSSAYAYENVAAAAQDQTVKASTHAEGNKAGLLPGDLLYFIKTIYEQIRLALSSDDVKEAQLLAEFAQIRLSEANALLVKGKVAEAKQSIQKSLETQQSAVEKTEQASGTFTADTYVTPTSASEKASVEPSQSAAGKRTSEKKEVTNKEKILTIKTDLQRNIAALADVLEKVENPNAQIAIMKNIEKSFAHLEEKLEKIERKKETEPVLQTVKPASSQVVNVAEAPSDTRDVQENAAEPAAKDGVKPVKDKSAHAEAQREKTKKLEKTENRDKEDKKDKQERPAIGQRNNDNKGENGGDNNKGKNISKHNDNNGNRNK</sequence>
<keyword evidence="2" id="KW-0732">Signal</keyword>
<proteinExistence type="predicted"/>
<feature type="region of interest" description="Disordered" evidence="1">
    <location>
        <begin position="248"/>
        <end position="347"/>
    </location>
</feature>
<keyword evidence="5" id="KW-1185">Reference proteome</keyword>
<accession>A0ABM8VFM5</accession>
<evidence type="ECO:0000256" key="2">
    <source>
        <dbReference type="SAM" id="SignalP"/>
    </source>
</evidence>
<feature type="compositionally biased region" description="Polar residues" evidence="1">
    <location>
        <begin position="147"/>
        <end position="163"/>
    </location>
</feature>
<organism evidence="4 5">
    <name type="scientific">Paenibacillus allorhizosphaerae</name>
    <dbReference type="NCBI Taxonomy" id="2849866"/>
    <lineage>
        <taxon>Bacteria</taxon>
        <taxon>Bacillati</taxon>
        <taxon>Bacillota</taxon>
        <taxon>Bacilli</taxon>
        <taxon>Bacillales</taxon>
        <taxon>Paenibacillaceae</taxon>
        <taxon>Paenibacillus</taxon>
    </lineage>
</organism>
<feature type="compositionally biased region" description="Basic and acidic residues" evidence="1">
    <location>
        <begin position="269"/>
        <end position="311"/>
    </location>
</feature>
<dbReference type="Pfam" id="PF18915">
    <property type="entry name" value="DUF5667"/>
    <property type="match status" value="1"/>
</dbReference>
<dbReference type="EMBL" id="CAJVCE010000005">
    <property type="protein sequence ID" value="CAG7635586.1"/>
    <property type="molecule type" value="Genomic_DNA"/>
</dbReference>
<feature type="region of interest" description="Disordered" evidence="1">
    <location>
        <begin position="147"/>
        <end position="174"/>
    </location>
</feature>
<evidence type="ECO:0000313" key="4">
    <source>
        <dbReference type="EMBL" id="CAG7635586.1"/>
    </source>
</evidence>
<gene>
    <name evidence="4" type="ORF">PAECIP111802_02157</name>
</gene>
<feature type="signal peptide" evidence="2">
    <location>
        <begin position="1"/>
        <end position="35"/>
    </location>
</feature>
<dbReference type="Proteomes" id="UP000730618">
    <property type="component" value="Unassembled WGS sequence"/>
</dbReference>
<evidence type="ECO:0000313" key="5">
    <source>
        <dbReference type="Proteomes" id="UP000730618"/>
    </source>
</evidence>
<evidence type="ECO:0000256" key="1">
    <source>
        <dbReference type="SAM" id="MobiDB-lite"/>
    </source>
</evidence>
<name>A0ABM8VFM5_9BACL</name>
<dbReference type="InterPro" id="IPR043725">
    <property type="entry name" value="DUF5667"/>
</dbReference>
<reference evidence="4 5" key="1">
    <citation type="submission" date="2021-06" db="EMBL/GenBank/DDBJ databases">
        <authorList>
            <person name="Criscuolo A."/>
        </authorList>
    </citation>
    <scope>NUCLEOTIDE SEQUENCE [LARGE SCALE GENOMIC DNA]</scope>
    <source>
        <strain evidence="5">CIP 111802</strain>
    </source>
</reference>
<feature type="chain" id="PRO_5045788893" description="DUF5667 domain-containing protein" evidence="2">
    <location>
        <begin position="36"/>
        <end position="347"/>
    </location>
</feature>
<feature type="domain" description="DUF5667" evidence="3">
    <location>
        <begin position="60"/>
        <end position="182"/>
    </location>
</feature>
<comment type="caution">
    <text evidence="4">The sequence shown here is derived from an EMBL/GenBank/DDBJ whole genome shotgun (WGS) entry which is preliminary data.</text>
</comment>